<dbReference type="HOGENOM" id="CLU_101320_1_0_10"/>
<dbReference type="InterPro" id="IPR002686">
    <property type="entry name" value="Transposase_17"/>
</dbReference>
<dbReference type="RefSeq" id="WP_038560854.1">
    <property type="nucleotide sequence ID" value="NZ_FOHT01000035.1"/>
</dbReference>
<feature type="domain" description="Transposase IS200-like" evidence="1">
    <location>
        <begin position="6"/>
        <end position="119"/>
    </location>
</feature>
<dbReference type="AlphaFoldDB" id="X5DJG7"/>
<evidence type="ECO:0000313" key="5">
    <source>
        <dbReference type="Proteomes" id="UP000181981"/>
    </source>
</evidence>
<evidence type="ECO:0000313" key="4">
    <source>
        <dbReference type="Proteomes" id="UP000023772"/>
    </source>
</evidence>
<dbReference type="PANTHER" id="PTHR33360:SF2">
    <property type="entry name" value="TRANSPOSASE FOR INSERTION SEQUENCE ELEMENT IS200"/>
    <property type="match status" value="1"/>
</dbReference>
<proteinExistence type="predicted"/>
<dbReference type="eggNOG" id="COG1943">
    <property type="taxonomic scope" value="Bacteria"/>
</dbReference>
<accession>X5DJG7</accession>
<dbReference type="Pfam" id="PF01797">
    <property type="entry name" value="Y1_Tnp"/>
    <property type="match status" value="1"/>
</dbReference>
<keyword evidence="4" id="KW-1185">Reference proteome</keyword>
<organism evidence="3 5">
    <name type="scientific">Draconibacterium orientale</name>
    <dbReference type="NCBI Taxonomy" id="1168034"/>
    <lineage>
        <taxon>Bacteria</taxon>
        <taxon>Pseudomonadati</taxon>
        <taxon>Bacteroidota</taxon>
        <taxon>Bacteroidia</taxon>
        <taxon>Marinilabiliales</taxon>
        <taxon>Prolixibacteraceae</taxon>
        <taxon>Draconibacterium</taxon>
    </lineage>
</organism>
<dbReference type="GO" id="GO:0006313">
    <property type="term" value="P:DNA transposition"/>
    <property type="evidence" value="ECO:0007669"/>
    <property type="project" value="InterPro"/>
</dbReference>
<dbReference type="EMBL" id="CP007451">
    <property type="protein sequence ID" value="AHW60692.1"/>
    <property type="molecule type" value="Genomic_DNA"/>
</dbReference>
<dbReference type="SUPFAM" id="SSF143422">
    <property type="entry name" value="Transposase IS200-like"/>
    <property type="match status" value="1"/>
</dbReference>
<dbReference type="Proteomes" id="UP000181981">
    <property type="component" value="Unassembled WGS sequence"/>
</dbReference>
<protein>
    <submittedName>
        <fullName evidence="2 3">Transposase</fullName>
    </submittedName>
</protein>
<reference evidence="2 4" key="1">
    <citation type="submission" date="2014-03" db="EMBL/GenBank/DDBJ databases">
        <title>Complete genome sequence of a deeply braunched marine Bacteroidia bacterium Draconibacterium orientale type strain FH5T.</title>
        <authorList>
            <person name="Li X."/>
            <person name="Wang X."/>
            <person name="Xie Z."/>
            <person name="Du Z."/>
            <person name="Chen G."/>
        </authorList>
    </citation>
    <scope>NUCLEOTIDE SEQUENCE [LARGE SCALE GENOMIC DNA]</scope>
    <source>
        <strain evidence="2 4">FH5</strain>
    </source>
</reference>
<dbReference type="OrthoDB" id="9797997at2"/>
<sequence length="150" mass="17720">MPQSLVKNYVHLTFSTKNRYPLITESIKAELFDYLGGVCKELESQPIIVGGVNDHVHLLFNLSRKIALMSLVEKLKTHSSKWIKGKGAEFADFYWQHGYGAFSVNPKQVEIVREYIQNQEMHHKTRAFKEEYRQFLKEYAVEYDERFVWD</sequence>
<dbReference type="GO" id="GO:0004803">
    <property type="term" value="F:transposase activity"/>
    <property type="evidence" value="ECO:0007669"/>
    <property type="project" value="InterPro"/>
</dbReference>
<dbReference type="SMART" id="SM01321">
    <property type="entry name" value="Y1_Tnp"/>
    <property type="match status" value="1"/>
</dbReference>
<dbReference type="Gene3D" id="3.30.70.1290">
    <property type="entry name" value="Transposase IS200-like"/>
    <property type="match status" value="1"/>
</dbReference>
<dbReference type="EMBL" id="FOHT01000035">
    <property type="protein sequence ID" value="SEU01137.1"/>
    <property type="molecule type" value="Genomic_DNA"/>
</dbReference>
<reference evidence="3 5" key="2">
    <citation type="submission" date="2016-10" db="EMBL/GenBank/DDBJ databases">
        <authorList>
            <person name="de Groot N.N."/>
        </authorList>
    </citation>
    <scope>NUCLEOTIDE SEQUENCE [LARGE SCALE GENOMIC DNA]</scope>
    <source>
        <strain evidence="3 5">DSM 25947</strain>
    </source>
</reference>
<gene>
    <name evidence="2" type="ORF">FH5T_16565</name>
    <name evidence="3" type="ORF">SAMN05444285_1358</name>
</gene>
<dbReference type="NCBIfam" id="NF033573">
    <property type="entry name" value="transpos_IS200"/>
    <property type="match status" value="1"/>
</dbReference>
<name>X5DJG7_9BACT</name>
<dbReference type="InterPro" id="IPR036515">
    <property type="entry name" value="Transposase_17_sf"/>
</dbReference>
<dbReference type="KEGG" id="dori:FH5T_16565"/>
<dbReference type="GO" id="GO:0003677">
    <property type="term" value="F:DNA binding"/>
    <property type="evidence" value="ECO:0007669"/>
    <property type="project" value="InterPro"/>
</dbReference>
<dbReference type="PANTHER" id="PTHR33360">
    <property type="entry name" value="TRANSPOSASE FOR INSERTION SEQUENCE ELEMENT IS200"/>
    <property type="match status" value="1"/>
</dbReference>
<dbReference type="Proteomes" id="UP000023772">
    <property type="component" value="Chromosome"/>
</dbReference>
<evidence type="ECO:0000313" key="3">
    <source>
        <dbReference type="EMBL" id="SEU01137.1"/>
    </source>
</evidence>
<evidence type="ECO:0000313" key="2">
    <source>
        <dbReference type="EMBL" id="AHW60692.1"/>
    </source>
</evidence>
<evidence type="ECO:0000259" key="1">
    <source>
        <dbReference type="SMART" id="SM01321"/>
    </source>
</evidence>